<dbReference type="PANTHER" id="PTHR14136:SF17">
    <property type="entry name" value="BTB_POZ DOMAIN-CONTAINING PROTEIN KCTD9"/>
    <property type="match status" value="1"/>
</dbReference>
<dbReference type="AlphaFoldDB" id="A0A6P2BN96"/>
<dbReference type="PANTHER" id="PTHR14136">
    <property type="entry name" value="BTB_POZ DOMAIN-CONTAINING PROTEIN KCTD9"/>
    <property type="match status" value="1"/>
</dbReference>
<dbReference type="Gene3D" id="2.160.20.80">
    <property type="entry name" value="E3 ubiquitin-protein ligase SopA"/>
    <property type="match status" value="4"/>
</dbReference>
<name>A0A6P2BN96_9ACTN</name>
<comment type="caution">
    <text evidence="1">The sequence shown here is derived from an EMBL/GenBank/DDBJ whole genome shotgun (WGS) entry which is preliminary data.</text>
</comment>
<evidence type="ECO:0000313" key="2">
    <source>
        <dbReference type="Proteomes" id="UP000460272"/>
    </source>
</evidence>
<accession>A0A6P2BN96</accession>
<dbReference type="InterPro" id="IPR051082">
    <property type="entry name" value="Pentapeptide-BTB/POZ_domain"/>
</dbReference>
<dbReference type="SUPFAM" id="SSF141571">
    <property type="entry name" value="Pentapeptide repeat-like"/>
    <property type="match status" value="3"/>
</dbReference>
<reference evidence="1 2" key="1">
    <citation type="submission" date="2018-11" db="EMBL/GenBank/DDBJ databases">
        <title>Trebonia kvetii gen.nov., sp.nov., a novel acidophilic actinobacterium, and proposal of the new actinobacterial family Treboniaceae fam. nov.</title>
        <authorList>
            <person name="Rapoport D."/>
            <person name="Sagova-Mareckova M."/>
            <person name="Sedlacek I."/>
            <person name="Provaznik J."/>
            <person name="Kralova S."/>
            <person name="Pavlinic D."/>
            <person name="Benes V."/>
            <person name="Kopecky J."/>
        </authorList>
    </citation>
    <scope>NUCLEOTIDE SEQUENCE [LARGE SCALE GENOMIC DNA]</scope>
    <source>
        <strain evidence="1 2">15Tr583</strain>
    </source>
</reference>
<evidence type="ECO:0000313" key="1">
    <source>
        <dbReference type="EMBL" id="TVZ00001.1"/>
    </source>
</evidence>
<dbReference type="EMBL" id="RPFW01000010">
    <property type="protein sequence ID" value="TVZ00001.1"/>
    <property type="molecule type" value="Genomic_DNA"/>
</dbReference>
<protein>
    <submittedName>
        <fullName evidence="1">Pentapeptide repeat-containing protein</fullName>
    </submittedName>
</protein>
<dbReference type="InterPro" id="IPR001646">
    <property type="entry name" value="5peptide_repeat"/>
</dbReference>
<organism evidence="1 2">
    <name type="scientific">Trebonia kvetii</name>
    <dbReference type="NCBI Taxonomy" id="2480626"/>
    <lineage>
        <taxon>Bacteria</taxon>
        <taxon>Bacillati</taxon>
        <taxon>Actinomycetota</taxon>
        <taxon>Actinomycetes</taxon>
        <taxon>Streptosporangiales</taxon>
        <taxon>Treboniaceae</taxon>
        <taxon>Trebonia</taxon>
    </lineage>
</organism>
<dbReference type="Proteomes" id="UP000460272">
    <property type="component" value="Unassembled WGS sequence"/>
</dbReference>
<dbReference type="Pfam" id="PF00805">
    <property type="entry name" value="Pentapeptide"/>
    <property type="match status" value="8"/>
</dbReference>
<dbReference type="OrthoDB" id="2579959at2"/>
<keyword evidence="2" id="KW-1185">Reference proteome</keyword>
<proteinExistence type="predicted"/>
<sequence length="896" mass="87684">MRVVNGLTGMRRGLLPAIGGAVVALAGVLVLPAVTAAAAACPAVDAGTGAVSPAPAPGVNWSGCDLTGANLTGANLTGANLSGANLYQAVINSANFTGATLTGLRSGVVTFQSAPTLPANWTWIVGGYLAGPGADLAGAQLQSAFDLKGIDLAGADLTGANFTDATVPNVDFTGANLDNATLTSATLTSDTLTSATLVGANFNGALVEDSNLAGANLSASTGGGFSGDDLTNANLTGANLSYGGLTGSNLTGARLVNADLTRATLTGDKVAGTALAGATLSYLAASGLTGTPASLPAGWSAASGFLLGPAANLAGLDMTGANLAGANLTGASLAGATLTGANLAGTILAGADLGNVASGSLAGKPASLPAHWSAVSGFLFGPTADLYRANLAGVNFGSADLHQASMGDARLKGANLGTADMALADMTGVTSGAVVPGQALLPGGTAVVNGFIVGPGADLEGANLAGFRLRESLVNTDLAGADLENTDFSSNSLPGTVLSNADLTGANFTDSTLTAANLGGANLSGATLYGVVSGRITGTPAKLPAPWQLLNGYLVGPRANLAQADLSTATFVNADLVDANIDRTGLPQTGMQNTICPDGTNSDNDGGTCDVNWDTSHGTPPVAHPAVAGRLGAGGWYTSPVTVTWNWTVSAGLINTADCTSSTTSTSEGRLDLGASCANWLGPIGTAVQPLLIDTTAPQVTVKGIANGKVYPLGSAPVPACATTDSLSGVASAAKLTVTGTSTHGTGSFTATCAGATNKAGLAAKPVTVPYSVGYRFGGMSSPKPGSTLPKSTRTITVHFALAGATGKAIAASWAAALAKAGQVRVAFAGPGVSRVTAGCSWKTAGYFLCSVKVPAGIKTGKSHPYAITALERLGAAFVPVPVTGKTANPATIHFG</sequence>
<gene>
    <name evidence="1" type="ORF">EAS64_38600</name>
</gene>